<dbReference type="InterPro" id="IPR021765">
    <property type="entry name" value="UstYa-like"/>
</dbReference>
<sequence length="193" mass="22405">MLAKRTVETSLIALAIVALGLNAIFKFAARSVIDRAQDARRDNGGIWNVERKEVALQFDSWTRYQLDSSQQWAPLFPEGGIIHLGPTRTPYTVSMMHQLRCLDVIRDQLNRPKSERDAEPTRHCLNYVRQMATCRGDLQFDPIQYPHKVNALHPHAVRRCRDWRAVYDAVWKNQQEHRDWLKKSRASNEVGSK</sequence>
<evidence type="ECO:0000313" key="5">
    <source>
        <dbReference type="Proteomes" id="UP000230002"/>
    </source>
</evidence>
<dbReference type="GO" id="GO:0016491">
    <property type="term" value="F:oxidoreductase activity"/>
    <property type="evidence" value="ECO:0007669"/>
    <property type="project" value="UniProtKB-KW"/>
</dbReference>
<gene>
    <name evidence="4" type="ORF">GSI_03248</name>
</gene>
<dbReference type="GO" id="GO:0043386">
    <property type="term" value="P:mycotoxin biosynthetic process"/>
    <property type="evidence" value="ECO:0007669"/>
    <property type="project" value="InterPro"/>
</dbReference>
<comment type="similarity">
    <text evidence="3">Belongs to the ustYa family.</text>
</comment>
<evidence type="ECO:0000256" key="1">
    <source>
        <dbReference type="ARBA" id="ARBA00004685"/>
    </source>
</evidence>
<name>A0A2G8SL41_9APHY</name>
<dbReference type="Pfam" id="PF11807">
    <property type="entry name" value="UstYa"/>
    <property type="match status" value="1"/>
</dbReference>
<organism evidence="4 5">
    <name type="scientific">Ganoderma sinense ZZ0214-1</name>
    <dbReference type="NCBI Taxonomy" id="1077348"/>
    <lineage>
        <taxon>Eukaryota</taxon>
        <taxon>Fungi</taxon>
        <taxon>Dikarya</taxon>
        <taxon>Basidiomycota</taxon>
        <taxon>Agaricomycotina</taxon>
        <taxon>Agaricomycetes</taxon>
        <taxon>Polyporales</taxon>
        <taxon>Polyporaceae</taxon>
        <taxon>Ganoderma</taxon>
    </lineage>
</organism>
<dbReference type="EMBL" id="AYKW01000005">
    <property type="protein sequence ID" value="PIL34471.1"/>
    <property type="molecule type" value="Genomic_DNA"/>
</dbReference>
<reference evidence="4 5" key="1">
    <citation type="journal article" date="2015" name="Sci. Rep.">
        <title>Chromosome-level genome map provides insights into diverse defense mechanisms in the medicinal fungus Ganoderma sinense.</title>
        <authorList>
            <person name="Zhu Y."/>
            <person name="Xu J."/>
            <person name="Sun C."/>
            <person name="Zhou S."/>
            <person name="Xu H."/>
            <person name="Nelson D.R."/>
            <person name="Qian J."/>
            <person name="Song J."/>
            <person name="Luo H."/>
            <person name="Xiang L."/>
            <person name="Li Y."/>
            <person name="Xu Z."/>
            <person name="Ji A."/>
            <person name="Wang L."/>
            <person name="Lu S."/>
            <person name="Hayward A."/>
            <person name="Sun W."/>
            <person name="Li X."/>
            <person name="Schwartz D.C."/>
            <person name="Wang Y."/>
            <person name="Chen S."/>
        </authorList>
    </citation>
    <scope>NUCLEOTIDE SEQUENCE [LARGE SCALE GENOMIC DNA]</scope>
    <source>
        <strain evidence="4 5">ZZ0214-1</strain>
    </source>
</reference>
<proteinExistence type="inferred from homology"/>
<evidence type="ECO:0000256" key="2">
    <source>
        <dbReference type="ARBA" id="ARBA00023002"/>
    </source>
</evidence>
<comment type="caution">
    <text evidence="4">The sequence shown here is derived from an EMBL/GenBank/DDBJ whole genome shotgun (WGS) entry which is preliminary data.</text>
</comment>
<dbReference type="STRING" id="1077348.A0A2G8SL41"/>
<dbReference type="OrthoDB" id="3687641at2759"/>
<keyword evidence="5" id="KW-1185">Reference proteome</keyword>
<evidence type="ECO:0000256" key="3">
    <source>
        <dbReference type="ARBA" id="ARBA00035112"/>
    </source>
</evidence>
<evidence type="ECO:0000313" key="4">
    <source>
        <dbReference type="EMBL" id="PIL34471.1"/>
    </source>
</evidence>
<dbReference type="AlphaFoldDB" id="A0A2G8SL41"/>
<accession>A0A2G8SL41</accession>
<keyword evidence="2" id="KW-0560">Oxidoreductase</keyword>
<dbReference type="PANTHER" id="PTHR33365:SF11">
    <property type="entry name" value="TAT PATHWAY SIGNAL SEQUENCE"/>
    <property type="match status" value="1"/>
</dbReference>
<dbReference type="Proteomes" id="UP000230002">
    <property type="component" value="Unassembled WGS sequence"/>
</dbReference>
<comment type="pathway">
    <text evidence="1">Mycotoxin biosynthesis.</text>
</comment>
<dbReference type="PANTHER" id="PTHR33365">
    <property type="entry name" value="YALI0B05434P"/>
    <property type="match status" value="1"/>
</dbReference>
<protein>
    <submittedName>
        <fullName evidence="4">Uncharacterized protein</fullName>
    </submittedName>
</protein>